<keyword evidence="4" id="KW-0233">DNA recombination</keyword>
<dbReference type="Pfam" id="PF22022">
    <property type="entry name" value="Phage_int_M"/>
    <property type="match status" value="1"/>
</dbReference>
<dbReference type="InterPro" id="IPR013762">
    <property type="entry name" value="Integrase-like_cat_sf"/>
</dbReference>
<evidence type="ECO:0000256" key="2">
    <source>
        <dbReference type="ARBA" id="ARBA00022908"/>
    </source>
</evidence>
<reference evidence="8 9" key="1">
    <citation type="submission" date="2016-11" db="EMBL/GenBank/DDBJ databases">
        <authorList>
            <person name="Jaros S."/>
            <person name="Januszkiewicz K."/>
            <person name="Wedrychowicz H."/>
        </authorList>
    </citation>
    <scope>NUCLEOTIDE SEQUENCE [LARGE SCALE GENOMIC DNA]</scope>
    <source>
        <strain evidence="8 9">LMG 20594</strain>
    </source>
</reference>
<accession>A0A1M6RVQ2</accession>
<evidence type="ECO:0000313" key="9">
    <source>
        <dbReference type="Proteomes" id="UP000184395"/>
    </source>
</evidence>
<name>A0A1M6RVQ2_9BURK</name>
<dbReference type="Gene3D" id="3.30.160.60">
    <property type="entry name" value="Classic Zinc Finger"/>
    <property type="match status" value="1"/>
</dbReference>
<dbReference type="InterPro" id="IPR002104">
    <property type="entry name" value="Integrase_catalytic"/>
</dbReference>
<sequence>MHEPRPGYYTWRDPRDGKTYVLGRIDLALAIFEAQEANAKAIGGKVTKSLADRLDTPRETIGDLLDKMPIGKAKPETVRHRKYVDSAIRDEIGKVPCAALTTKHVADMLEKVEARGKMQWAVHIRSRMRAVCRRGMALGWMDKNPADATDKAKVTVKRRRLTFEEFQAIYEKAPQVALWLQNAMLLALVSGQDRSTIARWERSFQQDGHAVLTRGKTGVRIAIPLELRMDVLGMSLADVIARCRSTGIVSKYLVHHIRPNVNAPKGAAIKIKTFTSKFKEARDLAGITGDDAPTFHEMRSLTKRLYMEQGGVDTKALLGHMTDAIADLYANSRGLEPLKVKISTR</sequence>
<comment type="similarity">
    <text evidence="1">Belongs to the 'phage' integrase family.</text>
</comment>
<dbReference type="InterPro" id="IPR015094">
    <property type="entry name" value="Integrase_lambda-typ_DNA-bd_N"/>
</dbReference>
<dbReference type="STRING" id="169427.SAMN05192548_102017"/>
<dbReference type="Proteomes" id="UP000184395">
    <property type="component" value="Unassembled WGS sequence"/>
</dbReference>
<keyword evidence="3" id="KW-0238">DNA-binding</keyword>
<evidence type="ECO:0000313" key="8">
    <source>
        <dbReference type="EMBL" id="SHK36565.1"/>
    </source>
</evidence>
<protein>
    <submittedName>
        <fullName evidence="8">Bacteriophage lambda integrase, N-terminal domain</fullName>
    </submittedName>
</protein>
<dbReference type="Pfam" id="PF00589">
    <property type="entry name" value="Phage_integrase"/>
    <property type="match status" value="1"/>
</dbReference>
<organism evidence="8 9">
    <name type="scientific">Paraburkholderia terricola</name>
    <dbReference type="NCBI Taxonomy" id="169427"/>
    <lineage>
        <taxon>Bacteria</taxon>
        <taxon>Pseudomonadati</taxon>
        <taxon>Pseudomonadota</taxon>
        <taxon>Betaproteobacteria</taxon>
        <taxon>Burkholderiales</taxon>
        <taxon>Burkholderiaceae</taxon>
        <taxon>Paraburkholderia</taxon>
    </lineage>
</organism>
<feature type="domain" description="Tyr recombinase" evidence="5">
    <location>
        <begin position="160"/>
        <end position="332"/>
    </location>
</feature>
<dbReference type="Gene3D" id="1.10.443.10">
    <property type="entry name" value="Intergrase catalytic core"/>
    <property type="match status" value="1"/>
</dbReference>
<dbReference type="InterPro" id="IPR011010">
    <property type="entry name" value="DNA_brk_join_enz"/>
</dbReference>
<feature type="domain" description="Phage integrase central" evidence="7">
    <location>
        <begin position="79"/>
        <end position="151"/>
    </location>
</feature>
<dbReference type="AlphaFoldDB" id="A0A1M6RVQ2"/>
<gene>
    <name evidence="8" type="ORF">SAMN05192548_102017</name>
</gene>
<evidence type="ECO:0000256" key="4">
    <source>
        <dbReference type="ARBA" id="ARBA00023172"/>
    </source>
</evidence>
<dbReference type="InterPro" id="IPR016177">
    <property type="entry name" value="DNA-bd_dom_sf"/>
</dbReference>
<evidence type="ECO:0000256" key="3">
    <source>
        <dbReference type="ARBA" id="ARBA00023125"/>
    </source>
</evidence>
<feature type="domain" description="Integrase lambda-type N-terminal DNA-binding" evidence="6">
    <location>
        <begin position="7"/>
        <end position="52"/>
    </location>
</feature>
<dbReference type="GO" id="GO:0008907">
    <property type="term" value="F:integrase activity"/>
    <property type="evidence" value="ECO:0007669"/>
    <property type="project" value="InterPro"/>
</dbReference>
<evidence type="ECO:0000259" key="6">
    <source>
        <dbReference type="Pfam" id="PF09003"/>
    </source>
</evidence>
<dbReference type="SUPFAM" id="SSF56349">
    <property type="entry name" value="DNA breaking-rejoining enzymes"/>
    <property type="match status" value="1"/>
</dbReference>
<keyword evidence="2" id="KW-0229">DNA integration</keyword>
<evidence type="ECO:0000259" key="5">
    <source>
        <dbReference type="Pfam" id="PF00589"/>
    </source>
</evidence>
<proteinExistence type="inferred from homology"/>
<dbReference type="GO" id="GO:0003677">
    <property type="term" value="F:DNA binding"/>
    <property type="evidence" value="ECO:0007669"/>
    <property type="project" value="UniProtKB-KW"/>
</dbReference>
<evidence type="ECO:0000256" key="1">
    <source>
        <dbReference type="ARBA" id="ARBA00008857"/>
    </source>
</evidence>
<evidence type="ECO:0000259" key="7">
    <source>
        <dbReference type="Pfam" id="PF22022"/>
    </source>
</evidence>
<dbReference type="Gene3D" id="1.10.150.130">
    <property type="match status" value="1"/>
</dbReference>
<dbReference type="EMBL" id="FRAB01000020">
    <property type="protein sequence ID" value="SHK36565.1"/>
    <property type="molecule type" value="Genomic_DNA"/>
</dbReference>
<dbReference type="RefSeq" id="WP_235004896.1">
    <property type="nucleotide sequence ID" value="NZ_CADFGY010000014.1"/>
</dbReference>
<dbReference type="GO" id="GO:0006310">
    <property type="term" value="P:DNA recombination"/>
    <property type="evidence" value="ECO:0007669"/>
    <property type="project" value="UniProtKB-KW"/>
</dbReference>
<dbReference type="InterPro" id="IPR053876">
    <property type="entry name" value="Phage_int_M"/>
</dbReference>
<dbReference type="InterPro" id="IPR010998">
    <property type="entry name" value="Integrase_recombinase_N"/>
</dbReference>
<dbReference type="SUPFAM" id="SSF54171">
    <property type="entry name" value="DNA-binding domain"/>
    <property type="match status" value="1"/>
</dbReference>
<dbReference type="Pfam" id="PF09003">
    <property type="entry name" value="Arm-DNA-bind_1"/>
    <property type="match status" value="1"/>
</dbReference>